<evidence type="ECO:0000256" key="1">
    <source>
        <dbReference type="SAM" id="Phobius"/>
    </source>
</evidence>
<dbReference type="GeneTree" id="ENSGT01120000278080"/>
<organism evidence="2 3">
    <name type="scientific">Amphiprion ocellaris</name>
    <name type="common">Clown anemonefish</name>
    <dbReference type="NCBI Taxonomy" id="80972"/>
    <lineage>
        <taxon>Eukaryota</taxon>
        <taxon>Metazoa</taxon>
        <taxon>Chordata</taxon>
        <taxon>Craniata</taxon>
        <taxon>Vertebrata</taxon>
        <taxon>Euteleostomi</taxon>
        <taxon>Actinopterygii</taxon>
        <taxon>Neopterygii</taxon>
        <taxon>Teleostei</taxon>
        <taxon>Neoteleostei</taxon>
        <taxon>Acanthomorphata</taxon>
        <taxon>Ovalentaria</taxon>
        <taxon>Pomacentridae</taxon>
        <taxon>Amphiprion</taxon>
    </lineage>
</organism>
<proteinExistence type="predicted"/>
<keyword evidence="1" id="KW-1133">Transmembrane helix</keyword>
<feature type="transmembrane region" description="Helical" evidence="1">
    <location>
        <begin position="33"/>
        <end position="52"/>
    </location>
</feature>
<name>A0AAQ6AIY0_AMPOC</name>
<keyword evidence="1" id="KW-0472">Membrane</keyword>
<dbReference type="Ensembl" id="ENSAOCT00000074551.1">
    <property type="protein sequence ID" value="ENSAOCP00000077107.1"/>
    <property type="gene ID" value="ENSAOCG00000027100.1"/>
</dbReference>
<protein>
    <submittedName>
        <fullName evidence="2">Uncharacterized protein</fullName>
    </submittedName>
</protein>
<sequence>MAVHNGSIVVSIIPLSCLLGLHAGTVLHAEGPFFFKDIFLNCLFFFLPYFPFRNLLYFIFE</sequence>
<evidence type="ECO:0000313" key="2">
    <source>
        <dbReference type="Ensembl" id="ENSAOCP00000077107.1"/>
    </source>
</evidence>
<reference evidence="2 3" key="1">
    <citation type="submission" date="2022-01" db="EMBL/GenBank/DDBJ databases">
        <title>A chromosome-scale genome assembly of the false clownfish, Amphiprion ocellaris.</title>
        <authorList>
            <person name="Ryu T."/>
        </authorList>
    </citation>
    <scope>NUCLEOTIDE SEQUENCE [LARGE SCALE GENOMIC DNA]</scope>
</reference>
<keyword evidence="1" id="KW-0812">Transmembrane</keyword>
<dbReference type="AlphaFoldDB" id="A0AAQ6AIY0"/>
<reference evidence="2" key="2">
    <citation type="submission" date="2025-08" db="UniProtKB">
        <authorList>
            <consortium name="Ensembl"/>
        </authorList>
    </citation>
    <scope>IDENTIFICATION</scope>
</reference>
<keyword evidence="3" id="KW-1185">Reference proteome</keyword>
<dbReference type="Proteomes" id="UP001501940">
    <property type="component" value="Chromosome 13"/>
</dbReference>
<evidence type="ECO:0000313" key="3">
    <source>
        <dbReference type="Proteomes" id="UP001501940"/>
    </source>
</evidence>
<accession>A0AAQ6AIY0</accession>
<reference evidence="2" key="3">
    <citation type="submission" date="2025-09" db="UniProtKB">
        <authorList>
            <consortium name="Ensembl"/>
        </authorList>
    </citation>
    <scope>IDENTIFICATION</scope>
</reference>